<accession>A0A1E5G4T9</accession>
<reference evidence="6 7" key="1">
    <citation type="submission" date="2016-09" db="EMBL/GenBank/DDBJ databases">
        <title>Draft genome sequence for the type strain of Desulfuribacillus alkaliarsenatis AHT28, an obligately anaerobic, sulfidogenic bacterium isolated from Russian soda lake sediments.</title>
        <authorList>
            <person name="Abin C.A."/>
            <person name="Hollibaugh J.T."/>
        </authorList>
    </citation>
    <scope>NUCLEOTIDE SEQUENCE [LARGE SCALE GENOMIC DNA]</scope>
    <source>
        <strain evidence="6 7">AHT28</strain>
    </source>
</reference>
<dbReference type="Proteomes" id="UP000094296">
    <property type="component" value="Unassembled WGS sequence"/>
</dbReference>
<name>A0A1E5G4T9_9FIRM</name>
<feature type="transmembrane region" description="Helical" evidence="5">
    <location>
        <begin position="67"/>
        <end position="90"/>
    </location>
</feature>
<evidence type="ECO:0000256" key="4">
    <source>
        <dbReference type="ARBA" id="ARBA00023136"/>
    </source>
</evidence>
<evidence type="ECO:0000256" key="1">
    <source>
        <dbReference type="ARBA" id="ARBA00004141"/>
    </source>
</evidence>
<proteinExistence type="predicted"/>
<sequence length="310" mass="33284">MLYITNFITRYLALLIILVAVATYYSPIYLEVSTTFPGLLLAIVIFFTGLSMNVKAIKDIRAKKRELLIATLLKWIVMVLVSIGLAHLFFSSKPEIAAGLILAGTVPSATSAVVYTFLAGGNTSLVVAASLLDVIISPVVTPVALISIVNAQVDISISSLLLSFLLIVIIPLAIGIFLQRVFPNLSTHSRNITRIGSSLALLLIVHTIIGNGREAIASEFEILHLIALATVLQITIPMVTAYYIALKLKINDTDARGILFHVGLANTALAAILAYQFIGDVGAIAPIMNVVFNTSIGAVIANYFADKKRH</sequence>
<feature type="transmembrane region" description="Helical" evidence="5">
    <location>
        <begin position="222"/>
        <end position="246"/>
    </location>
</feature>
<gene>
    <name evidence="6" type="ORF">BHF68_14305</name>
</gene>
<organism evidence="6 7">
    <name type="scientific">Desulfuribacillus alkaliarsenatis</name>
    <dbReference type="NCBI Taxonomy" id="766136"/>
    <lineage>
        <taxon>Bacteria</taxon>
        <taxon>Bacillati</taxon>
        <taxon>Bacillota</taxon>
        <taxon>Desulfuribacillia</taxon>
        <taxon>Desulfuribacillales</taxon>
        <taxon>Desulfuribacillaceae</taxon>
        <taxon>Desulfuribacillus</taxon>
    </lineage>
</organism>
<dbReference type="STRING" id="766136.BHF68_14305"/>
<comment type="subcellular location">
    <subcellularLocation>
        <location evidence="1">Membrane</location>
        <topology evidence="1">Multi-pass membrane protein</topology>
    </subcellularLocation>
</comment>
<comment type="caution">
    <text evidence="6">The sequence shown here is derived from an EMBL/GenBank/DDBJ whole genome shotgun (WGS) entry which is preliminary data.</text>
</comment>
<protein>
    <submittedName>
        <fullName evidence="6">Bile acid:sodium symporter</fullName>
    </submittedName>
</protein>
<keyword evidence="4 5" id="KW-0472">Membrane</keyword>
<feature type="transmembrane region" description="Helical" evidence="5">
    <location>
        <begin position="12"/>
        <end position="30"/>
    </location>
</feature>
<keyword evidence="7" id="KW-1185">Reference proteome</keyword>
<dbReference type="Pfam" id="PF01758">
    <property type="entry name" value="SBF"/>
    <property type="match status" value="1"/>
</dbReference>
<dbReference type="EMBL" id="MIJE01000006">
    <property type="protein sequence ID" value="OEF97691.1"/>
    <property type="molecule type" value="Genomic_DNA"/>
</dbReference>
<dbReference type="OrthoDB" id="2800416at2"/>
<feature type="transmembrane region" description="Helical" evidence="5">
    <location>
        <begin position="258"/>
        <end position="278"/>
    </location>
</feature>
<dbReference type="PANTHER" id="PTHR10361:SF28">
    <property type="entry name" value="P3 PROTEIN-RELATED"/>
    <property type="match status" value="1"/>
</dbReference>
<dbReference type="GO" id="GO:0016020">
    <property type="term" value="C:membrane"/>
    <property type="evidence" value="ECO:0007669"/>
    <property type="project" value="UniProtKB-SubCell"/>
</dbReference>
<feature type="transmembrane region" description="Helical" evidence="5">
    <location>
        <begin position="36"/>
        <end position="55"/>
    </location>
</feature>
<feature type="transmembrane region" description="Helical" evidence="5">
    <location>
        <begin position="155"/>
        <end position="179"/>
    </location>
</feature>
<feature type="transmembrane region" description="Helical" evidence="5">
    <location>
        <begin position="96"/>
        <end position="118"/>
    </location>
</feature>
<evidence type="ECO:0000256" key="5">
    <source>
        <dbReference type="SAM" id="Phobius"/>
    </source>
</evidence>
<dbReference type="InterPro" id="IPR004710">
    <property type="entry name" value="Bilac:Na_transpt"/>
</dbReference>
<dbReference type="InterPro" id="IPR002657">
    <property type="entry name" value="BilAc:Na_symport/Acr3"/>
</dbReference>
<dbReference type="Gene3D" id="1.20.1530.20">
    <property type="match status" value="1"/>
</dbReference>
<keyword evidence="2 5" id="KW-0812">Transmembrane</keyword>
<evidence type="ECO:0000313" key="7">
    <source>
        <dbReference type="Proteomes" id="UP000094296"/>
    </source>
</evidence>
<dbReference type="AlphaFoldDB" id="A0A1E5G4T9"/>
<feature type="transmembrane region" description="Helical" evidence="5">
    <location>
        <begin position="284"/>
        <end position="305"/>
    </location>
</feature>
<evidence type="ECO:0000256" key="3">
    <source>
        <dbReference type="ARBA" id="ARBA00022989"/>
    </source>
</evidence>
<evidence type="ECO:0000256" key="2">
    <source>
        <dbReference type="ARBA" id="ARBA00022692"/>
    </source>
</evidence>
<dbReference type="PANTHER" id="PTHR10361">
    <property type="entry name" value="SODIUM-BILE ACID COTRANSPORTER"/>
    <property type="match status" value="1"/>
</dbReference>
<keyword evidence="3 5" id="KW-1133">Transmembrane helix</keyword>
<feature type="transmembrane region" description="Helical" evidence="5">
    <location>
        <begin position="125"/>
        <end position="149"/>
    </location>
</feature>
<evidence type="ECO:0000313" key="6">
    <source>
        <dbReference type="EMBL" id="OEF97691.1"/>
    </source>
</evidence>
<dbReference type="InterPro" id="IPR038770">
    <property type="entry name" value="Na+/solute_symporter_sf"/>
</dbReference>
<feature type="transmembrane region" description="Helical" evidence="5">
    <location>
        <begin position="191"/>
        <end position="210"/>
    </location>
</feature>